<accession>A0A0A1VTZ6</accession>
<organism evidence="2 3">
    <name type="scientific">Microcystis aeruginosa NIES-44</name>
    <dbReference type="NCBI Taxonomy" id="449439"/>
    <lineage>
        <taxon>Bacteria</taxon>
        <taxon>Bacillati</taxon>
        <taxon>Cyanobacteriota</taxon>
        <taxon>Cyanophyceae</taxon>
        <taxon>Oscillatoriophycideae</taxon>
        <taxon>Chroococcales</taxon>
        <taxon>Microcystaceae</taxon>
        <taxon>Microcystis</taxon>
    </lineage>
</organism>
<dbReference type="AlphaFoldDB" id="A0A0A1VTZ6"/>
<comment type="caution">
    <text evidence="2">The sequence shown here is derived from an EMBL/GenBank/DDBJ whole genome shotgun (WGS) entry which is preliminary data.</text>
</comment>
<feature type="compositionally biased region" description="Gly residues" evidence="1">
    <location>
        <begin position="16"/>
        <end position="25"/>
    </location>
</feature>
<sequence length="39" mass="3996">MIHESTLPTPPTPPTSGGGRGGWGKMGLSLPTPGHDEKL</sequence>
<evidence type="ECO:0000313" key="3">
    <source>
        <dbReference type="Proteomes" id="UP000030321"/>
    </source>
</evidence>
<evidence type="ECO:0000313" key="2">
    <source>
        <dbReference type="EMBL" id="GAL93292.1"/>
    </source>
</evidence>
<proteinExistence type="predicted"/>
<name>A0A0A1VTZ6_MICAE</name>
<evidence type="ECO:0000256" key="1">
    <source>
        <dbReference type="SAM" id="MobiDB-lite"/>
    </source>
</evidence>
<gene>
    <name evidence="2" type="ORF">N44_01979</name>
</gene>
<feature type="region of interest" description="Disordered" evidence="1">
    <location>
        <begin position="1"/>
        <end position="39"/>
    </location>
</feature>
<dbReference type="Proteomes" id="UP000030321">
    <property type="component" value="Unassembled WGS sequence"/>
</dbReference>
<protein>
    <submittedName>
        <fullName evidence="2">Uncharacterized protein</fullName>
    </submittedName>
</protein>
<dbReference type="EMBL" id="BBPA01000035">
    <property type="protein sequence ID" value="GAL93292.1"/>
    <property type="molecule type" value="Genomic_DNA"/>
</dbReference>
<reference evidence="3" key="1">
    <citation type="journal article" date="2015" name="Genome">
        <title>Whole Genome Sequence of the Non-Microcystin-Producing Microcystis aeruginosa Strain NIES-44.</title>
        <authorList>
            <person name="Okano K."/>
            <person name="Miyata N."/>
            <person name="Ozaki Y."/>
        </authorList>
    </citation>
    <scope>NUCLEOTIDE SEQUENCE [LARGE SCALE GENOMIC DNA]</scope>
    <source>
        <strain evidence="3">NIES-44</strain>
    </source>
</reference>